<keyword evidence="7 10" id="KW-0472">Membrane</keyword>
<proteinExistence type="predicted"/>
<dbReference type="Gene3D" id="1.10.10.60">
    <property type="entry name" value="Homeodomain-like"/>
    <property type="match status" value="2"/>
</dbReference>
<dbReference type="GO" id="GO:0003700">
    <property type="term" value="F:DNA-binding transcription factor activity"/>
    <property type="evidence" value="ECO:0007669"/>
    <property type="project" value="InterPro"/>
</dbReference>
<feature type="region of interest" description="Disordered" evidence="9">
    <location>
        <begin position="723"/>
        <end position="745"/>
    </location>
</feature>
<evidence type="ECO:0000256" key="5">
    <source>
        <dbReference type="ARBA" id="ARBA00023015"/>
    </source>
</evidence>
<dbReference type="InterPro" id="IPR033479">
    <property type="entry name" value="dCache_1"/>
</dbReference>
<evidence type="ECO:0000313" key="13">
    <source>
        <dbReference type="Proteomes" id="UP000621560"/>
    </source>
</evidence>
<dbReference type="InterPro" id="IPR018060">
    <property type="entry name" value="HTH_AraC"/>
</dbReference>
<gene>
    <name evidence="12" type="ORF">IDH44_19730</name>
</gene>
<evidence type="ECO:0000256" key="2">
    <source>
        <dbReference type="ARBA" id="ARBA00022475"/>
    </source>
</evidence>
<evidence type="ECO:0000256" key="8">
    <source>
        <dbReference type="ARBA" id="ARBA00023163"/>
    </source>
</evidence>
<comment type="subcellular location">
    <subcellularLocation>
        <location evidence="1">Cell membrane</location>
        <topology evidence="1">Multi-pass membrane protein</topology>
    </subcellularLocation>
</comment>
<dbReference type="PRINTS" id="PR00032">
    <property type="entry name" value="HTHARAC"/>
</dbReference>
<keyword evidence="3 10" id="KW-0812">Transmembrane</keyword>
<accession>A0A927GT46</accession>
<dbReference type="Gene3D" id="3.30.450.20">
    <property type="entry name" value="PAS domain"/>
    <property type="match status" value="1"/>
</dbReference>
<comment type="caution">
    <text evidence="12">The sequence shown here is derived from an EMBL/GenBank/DDBJ whole genome shotgun (WGS) entry which is preliminary data.</text>
</comment>
<name>A0A927GT46_9BACL</name>
<keyword evidence="5" id="KW-0805">Transcription regulation</keyword>
<evidence type="ECO:0000256" key="1">
    <source>
        <dbReference type="ARBA" id="ARBA00004651"/>
    </source>
</evidence>
<dbReference type="Proteomes" id="UP000621560">
    <property type="component" value="Unassembled WGS sequence"/>
</dbReference>
<reference evidence="12" key="1">
    <citation type="submission" date="2020-09" db="EMBL/GenBank/DDBJ databases">
        <title>A novel bacterium of genus Paenibacillus, isolated from South China Sea.</title>
        <authorList>
            <person name="Huang H."/>
            <person name="Mo K."/>
            <person name="Hu Y."/>
        </authorList>
    </citation>
    <scope>NUCLEOTIDE SEQUENCE</scope>
    <source>
        <strain evidence="12">IB182496</strain>
    </source>
</reference>
<keyword evidence="6" id="KW-0238">DNA-binding</keyword>
<dbReference type="Pfam" id="PF02743">
    <property type="entry name" value="dCache_1"/>
    <property type="match status" value="1"/>
</dbReference>
<dbReference type="AlphaFoldDB" id="A0A927GT46"/>
<dbReference type="GO" id="GO:0005886">
    <property type="term" value="C:plasma membrane"/>
    <property type="evidence" value="ECO:0007669"/>
    <property type="project" value="UniProtKB-SubCell"/>
</dbReference>
<keyword evidence="4 10" id="KW-1133">Transmembrane helix</keyword>
<evidence type="ECO:0000256" key="9">
    <source>
        <dbReference type="SAM" id="MobiDB-lite"/>
    </source>
</evidence>
<dbReference type="CDD" id="cd18774">
    <property type="entry name" value="PDC2_HK_sensor"/>
    <property type="match status" value="1"/>
</dbReference>
<keyword evidence="8" id="KW-0804">Transcription</keyword>
<dbReference type="SUPFAM" id="SSF46689">
    <property type="entry name" value="Homeodomain-like"/>
    <property type="match status" value="2"/>
</dbReference>
<dbReference type="PROSITE" id="PS00041">
    <property type="entry name" value="HTH_ARAC_FAMILY_1"/>
    <property type="match status" value="1"/>
</dbReference>
<dbReference type="InterPro" id="IPR018062">
    <property type="entry name" value="HTH_AraC-typ_CS"/>
</dbReference>
<dbReference type="InterPro" id="IPR020449">
    <property type="entry name" value="Tscrpt_reg_AraC-type_HTH"/>
</dbReference>
<evidence type="ECO:0000313" key="12">
    <source>
        <dbReference type="EMBL" id="MBD2847439.1"/>
    </source>
</evidence>
<evidence type="ECO:0000259" key="11">
    <source>
        <dbReference type="PROSITE" id="PS01124"/>
    </source>
</evidence>
<feature type="transmembrane region" description="Helical" evidence="10">
    <location>
        <begin position="308"/>
        <end position="328"/>
    </location>
</feature>
<feature type="domain" description="HTH araC/xylS-type" evidence="11">
    <location>
        <begin position="633"/>
        <end position="731"/>
    </location>
</feature>
<feature type="compositionally biased region" description="Acidic residues" evidence="9">
    <location>
        <begin position="736"/>
        <end position="745"/>
    </location>
</feature>
<feature type="transmembrane region" description="Helical" evidence="10">
    <location>
        <begin position="16"/>
        <end position="38"/>
    </location>
</feature>
<dbReference type="EMBL" id="JACXIZ010000038">
    <property type="protein sequence ID" value="MBD2847439.1"/>
    <property type="molecule type" value="Genomic_DNA"/>
</dbReference>
<evidence type="ECO:0000256" key="4">
    <source>
        <dbReference type="ARBA" id="ARBA00022989"/>
    </source>
</evidence>
<protein>
    <submittedName>
        <fullName evidence="12">AraC family transcriptional regulator</fullName>
    </submittedName>
</protein>
<dbReference type="RefSeq" id="WP_190920548.1">
    <property type="nucleotide sequence ID" value="NZ_JACXIZ010000038.1"/>
</dbReference>
<evidence type="ECO:0000256" key="3">
    <source>
        <dbReference type="ARBA" id="ARBA00022692"/>
    </source>
</evidence>
<dbReference type="PANTHER" id="PTHR43280">
    <property type="entry name" value="ARAC-FAMILY TRANSCRIPTIONAL REGULATOR"/>
    <property type="match status" value="1"/>
</dbReference>
<dbReference type="SMART" id="SM00342">
    <property type="entry name" value="HTH_ARAC"/>
    <property type="match status" value="1"/>
</dbReference>
<evidence type="ECO:0000256" key="7">
    <source>
        <dbReference type="ARBA" id="ARBA00023136"/>
    </source>
</evidence>
<dbReference type="PROSITE" id="PS01124">
    <property type="entry name" value="HTH_ARAC_FAMILY_2"/>
    <property type="match status" value="1"/>
</dbReference>
<dbReference type="GO" id="GO:0043565">
    <property type="term" value="F:sequence-specific DNA binding"/>
    <property type="evidence" value="ECO:0007669"/>
    <property type="project" value="InterPro"/>
</dbReference>
<evidence type="ECO:0000256" key="10">
    <source>
        <dbReference type="SAM" id="Phobius"/>
    </source>
</evidence>
<sequence>MNWTGETGNRIFRRLLIFNLITVIVITTVPLLVSYRYFKTAYESEINGLNMQTVRQFRQAIDEQVLKTIVNVPNVYLSELESNEALTVPLTRDISRQSAAILRVSRRIDDIKNSMPFVHSIDLYYTRSNLLFRDTNVCMLSESACDLGASGDWLERFRTSDLNIEWLGARRAGTYDAAIVASYVRSIPYFVPRDKRQAVVAVNVDVSALGELLRAVKTPEEGTLLIVDARGRVIADNRLGNGEAAGQTPSFAPQLPQAEQGETGMIYDKLDGRSHVISYAASQYNSWRYVSVTSVEHFYEKSRQLTSWLAAIGAAFLGVNLLITLLLTRQAHKPISSRMATLQQSLARHQPIVRHNAILGMLSGAAMEGQTPEGGDSAQAIRFTHERVRAFVVQLRPSSGERLTEEELAACFHLIEQLEAGLPEAAIHAIKDERHRILGILHYDPGTPLERLTAALDRLVQSNLPPGSVLSLGGSQDAAAAGVAASYREARQARSYAFLYPEATVLVHEALHVETRSDSGSAVKVLDDIAASLRSGDGARLRGLIGSVLDEARSGAYTVQYCRNMLMDVVSTIRRTVKSLGFSSSELFGGDIREQFKSIPHIDAFEQWIEAQTDRVLDSLEARKQQLDQAFAERVLTFIGDNLFNQLSLDLVADYANVSPTYLSKMFKVMTGSNFSEYVTALKLEQAALLLREKRLSVQDISAKIGYNSTHHFIRLFKEKYGSTPKQYQKALPDPETPEGEEDAE</sequence>
<dbReference type="InterPro" id="IPR009057">
    <property type="entry name" value="Homeodomain-like_sf"/>
</dbReference>
<dbReference type="Pfam" id="PF12833">
    <property type="entry name" value="HTH_18"/>
    <property type="match status" value="1"/>
</dbReference>
<keyword evidence="13" id="KW-1185">Reference proteome</keyword>
<keyword evidence="2" id="KW-1003">Cell membrane</keyword>
<organism evidence="12 13">
    <name type="scientific">Paenibacillus sabuli</name>
    <dbReference type="NCBI Taxonomy" id="2772509"/>
    <lineage>
        <taxon>Bacteria</taxon>
        <taxon>Bacillati</taxon>
        <taxon>Bacillota</taxon>
        <taxon>Bacilli</taxon>
        <taxon>Bacillales</taxon>
        <taxon>Paenibacillaceae</taxon>
        <taxon>Paenibacillus</taxon>
    </lineage>
</organism>
<dbReference type="PANTHER" id="PTHR43280:SF2">
    <property type="entry name" value="HTH-TYPE TRANSCRIPTIONAL REGULATOR EXSA"/>
    <property type="match status" value="1"/>
</dbReference>
<evidence type="ECO:0000256" key="6">
    <source>
        <dbReference type="ARBA" id="ARBA00023125"/>
    </source>
</evidence>